<feature type="transmembrane region" description="Helical" evidence="7">
    <location>
        <begin position="342"/>
        <end position="365"/>
    </location>
</feature>
<keyword evidence="4 7" id="KW-1133">Transmembrane helix</keyword>
<accession>A0ABQ8FJR9</accession>
<dbReference type="Pfam" id="PF03124">
    <property type="entry name" value="EXS"/>
    <property type="match status" value="1"/>
</dbReference>
<dbReference type="PROSITE" id="PS51380">
    <property type="entry name" value="EXS"/>
    <property type="match status" value="1"/>
</dbReference>
<dbReference type="Proteomes" id="UP001648503">
    <property type="component" value="Unassembled WGS sequence"/>
</dbReference>
<keyword evidence="11" id="KW-1185">Reference proteome</keyword>
<sequence length="697" mass="80753">MKFGKYIVENSVPEWRTQYINYGKLKKSIKRARAARDSAIEGSHPRRIHHSVSNQNQDDTDRYILLDEGDQYLQLLDVDYEEDKDFFAELIKQLRKASRFFQEREAEAVSKLALLREQCTILAQLNPIGTMNESNVSTSRLPQIFTVSRIFNRTLRRKLESDSNISESAPMAETSSGQNTDDSEEDYLAKPDGVVSTTANPRQRLIKAIKEYYRLLELINNYRILNEIAVQKILKKFTKGTGVNVDRFEAQARQIHLVTSVLINTLIVETEHLYAVSFENGMGRRQAKKVLRVPDKLMTMYPRHTMSTWRSGLMTGLALPAFLLIIRKIVMTPRLDEFEFLLQIYGGLSVPIIFMYLFALCLQIWDHFHINWVLIFELDPRDYMPAHMFFEVASLLLLLFSYNMYFAIVDNIFGLHPYFYAPIMVGIVLAILVLPLPILQSQSQQWLWKSLFRIVFSGLFEVQFRDFFLCDLMISMTYSFISFQGIFCIISRTNDPASCASQGSLGASLATALPATWRLLQCFRRYRDNPVVHPHLSNALKYVVSLTVIILSTVSKSSNSFTVYVLWIIASGCATIFSYSWDVIFDWGLFSTNKNHRYLRAFIIYPKWVYFTAIGVNAVLRLCWVMLLAPSYWSIFTDFRFVVYIAALFEVFRRFGWAIIRLENEHSNNVGKFRAVKELPLPFRINMEVPLVQVTSR</sequence>
<feature type="transmembrane region" description="Helical" evidence="7">
    <location>
        <begin position="633"/>
        <end position="652"/>
    </location>
</feature>
<feature type="region of interest" description="Disordered" evidence="6">
    <location>
        <begin position="161"/>
        <end position="187"/>
    </location>
</feature>
<reference evidence="10 11" key="1">
    <citation type="submission" date="2021-02" db="EMBL/GenBank/DDBJ databases">
        <title>Variation within the Batrachochytrium salamandrivorans European outbreak.</title>
        <authorList>
            <person name="Kelly M."/>
            <person name="Pasmans F."/>
            <person name="Shea T.P."/>
            <person name="Munoz J.F."/>
            <person name="Carranza S."/>
            <person name="Cuomo C.A."/>
            <person name="Martel A."/>
        </authorList>
    </citation>
    <scope>NUCLEOTIDE SEQUENCE [LARGE SCALE GENOMIC DNA]</scope>
    <source>
        <strain evidence="10 11">AMFP18/2</strain>
    </source>
</reference>
<evidence type="ECO:0000259" key="9">
    <source>
        <dbReference type="PROSITE" id="PS51382"/>
    </source>
</evidence>
<comment type="caution">
    <text evidence="10">The sequence shown here is derived from an EMBL/GenBank/DDBJ whole genome shotgun (WGS) entry which is preliminary data.</text>
</comment>
<protein>
    <recommendedName>
        <fullName evidence="12">SPX domain-containing protein</fullName>
    </recommendedName>
</protein>
<dbReference type="InterPro" id="IPR004342">
    <property type="entry name" value="EXS_C"/>
</dbReference>
<evidence type="ECO:0000256" key="7">
    <source>
        <dbReference type="SAM" id="Phobius"/>
    </source>
</evidence>
<proteinExistence type="inferred from homology"/>
<feature type="transmembrane region" description="Helical" evidence="7">
    <location>
        <begin position="309"/>
        <end position="330"/>
    </location>
</feature>
<evidence type="ECO:0000256" key="2">
    <source>
        <dbReference type="ARBA" id="ARBA00009665"/>
    </source>
</evidence>
<comment type="subcellular location">
    <subcellularLocation>
        <location evidence="1">Membrane</location>
        <topology evidence="1">Multi-pass membrane protein</topology>
    </subcellularLocation>
</comment>
<evidence type="ECO:0000256" key="1">
    <source>
        <dbReference type="ARBA" id="ARBA00004141"/>
    </source>
</evidence>
<evidence type="ECO:0000259" key="8">
    <source>
        <dbReference type="PROSITE" id="PS51380"/>
    </source>
</evidence>
<evidence type="ECO:0008006" key="12">
    <source>
        <dbReference type="Google" id="ProtNLM"/>
    </source>
</evidence>
<dbReference type="PANTHER" id="PTHR10783">
    <property type="entry name" value="XENOTROPIC AND POLYTROPIC RETROVIRUS RECEPTOR 1-RELATED"/>
    <property type="match status" value="1"/>
</dbReference>
<gene>
    <name evidence="10" type="ORF">BASA50_002996</name>
</gene>
<feature type="transmembrane region" description="Helical" evidence="7">
    <location>
        <begin position="608"/>
        <end position="627"/>
    </location>
</feature>
<evidence type="ECO:0000313" key="11">
    <source>
        <dbReference type="Proteomes" id="UP001648503"/>
    </source>
</evidence>
<feature type="transmembrane region" description="Helical" evidence="7">
    <location>
        <begin position="564"/>
        <end position="587"/>
    </location>
</feature>
<feature type="compositionally biased region" description="Polar residues" evidence="6">
    <location>
        <begin position="162"/>
        <end position="180"/>
    </location>
</feature>
<keyword evidence="3 7" id="KW-0812">Transmembrane</keyword>
<evidence type="ECO:0000256" key="6">
    <source>
        <dbReference type="SAM" id="MobiDB-lite"/>
    </source>
</evidence>
<dbReference type="PROSITE" id="PS51382">
    <property type="entry name" value="SPX"/>
    <property type="match status" value="1"/>
</dbReference>
<feature type="domain" description="EXS" evidence="8">
    <location>
        <begin position="498"/>
        <end position="693"/>
    </location>
</feature>
<evidence type="ECO:0000256" key="5">
    <source>
        <dbReference type="ARBA" id="ARBA00023136"/>
    </source>
</evidence>
<organism evidence="10 11">
    <name type="scientific">Batrachochytrium salamandrivorans</name>
    <dbReference type="NCBI Taxonomy" id="1357716"/>
    <lineage>
        <taxon>Eukaryota</taxon>
        <taxon>Fungi</taxon>
        <taxon>Fungi incertae sedis</taxon>
        <taxon>Chytridiomycota</taxon>
        <taxon>Chytridiomycota incertae sedis</taxon>
        <taxon>Chytridiomycetes</taxon>
        <taxon>Rhizophydiales</taxon>
        <taxon>Rhizophydiales incertae sedis</taxon>
        <taxon>Batrachochytrium</taxon>
    </lineage>
</organism>
<feature type="domain" description="SPX" evidence="9">
    <location>
        <begin position="1"/>
        <end position="251"/>
    </location>
</feature>
<dbReference type="EMBL" id="JAFCIX010000064">
    <property type="protein sequence ID" value="KAH6599482.1"/>
    <property type="molecule type" value="Genomic_DNA"/>
</dbReference>
<evidence type="ECO:0000256" key="3">
    <source>
        <dbReference type="ARBA" id="ARBA00022692"/>
    </source>
</evidence>
<evidence type="ECO:0000256" key="4">
    <source>
        <dbReference type="ARBA" id="ARBA00022989"/>
    </source>
</evidence>
<feature type="transmembrane region" description="Helical" evidence="7">
    <location>
        <begin position="540"/>
        <end position="558"/>
    </location>
</feature>
<feature type="transmembrane region" description="Helical" evidence="7">
    <location>
        <begin position="385"/>
        <end position="406"/>
    </location>
</feature>
<dbReference type="InterPro" id="IPR004331">
    <property type="entry name" value="SPX_dom"/>
</dbReference>
<comment type="similarity">
    <text evidence="2">Belongs to the SYG1 (TC 2.A.94) family.</text>
</comment>
<keyword evidence="5 7" id="KW-0472">Membrane</keyword>
<dbReference type="PANTHER" id="PTHR10783:SF103">
    <property type="entry name" value="SOLUTE CARRIER FAMILY 53 MEMBER 1"/>
    <property type="match status" value="1"/>
</dbReference>
<dbReference type="Pfam" id="PF03105">
    <property type="entry name" value="SPX"/>
    <property type="match status" value="1"/>
</dbReference>
<feature type="transmembrane region" description="Helical" evidence="7">
    <location>
        <begin position="418"/>
        <end position="440"/>
    </location>
</feature>
<dbReference type="CDD" id="cd14475">
    <property type="entry name" value="SPX_SYG1_like"/>
    <property type="match status" value="1"/>
</dbReference>
<feature type="transmembrane region" description="Helical" evidence="7">
    <location>
        <begin position="476"/>
        <end position="494"/>
    </location>
</feature>
<evidence type="ECO:0000313" key="10">
    <source>
        <dbReference type="EMBL" id="KAH6599482.1"/>
    </source>
</evidence>
<name>A0ABQ8FJR9_9FUNG</name>